<evidence type="ECO:0000259" key="9">
    <source>
        <dbReference type="PROSITE" id="PS50113"/>
    </source>
</evidence>
<dbReference type="RefSeq" id="WP_305450808.1">
    <property type="nucleotide sequence ID" value="NZ_JAUYVO010000007.1"/>
</dbReference>
<sequence length="1528" mass="172385">MAIGMNGSKNVEITLVGIGASAGGLEALTRFIQGLPRGLKMGYLIAQHLSPAHKTMLVELLTRETELTVTDAVHGLTIQADTIYITPPNRNIEINDNFEIILTDRDLTTFGPKPSINHLFSSIAEFKKEHAIGIILSGTGTDGAQGIRAINAAGGITMVQDPLDAKYDGMPKAAIDSCNVDMVLKPLEIGKELLALQNMPRDKVLLRYSADNQPSELDRIFELLYQHRRVDFASYKKNTINRRIERRILATKSASLTEYLALLENNAEEVSALYKDILIGVTRFFRDTESFTGLKRAFANYLDRNPDLKDVRIWIPGCSTGEETYSILILLKELLEEREQWINIQIFATDIDDDALSKARRGIYSSISLEGVHKTIVNKYFKFSDNQFEARKVLRESIVFSFHNLLSDPPFRNSDLVICRNLLIYFTNEAQEYVFPVLHYALKPGGLLFLGNSENIPAGVELFSTIDKSSKIFKKVTIAKSAYELTKLKSTRNSPSKPKLEHANKKNALSSLQDIIISEAAKLLIPHVVVTNENMDVIFKKGDIDFLTLPEGYVSYNLYKMTSPSIAVEVRKTVHQALKTEQVSSSRYFSFTGSANGPRFIKAHVVPYLQHSQPMFVIYFQQVNLSEFPYIDLEKLDSTATPDNLLQLELTHTREHLQTLVEELETSNEELQSLNEELQSSNEELQSTNEEMETSNEELQATNEELQAAYAELKDMFDNKAKMEQQLNHLNQRYESLLDNVNDAIVLTDIDGNILKTNASMVAIAQLPQSTLLKKNWRDIICKLPPSKNENHLDQLLANKKYGPYQAVIHVNNNEKRILKITDYLSSGQDSDMKIWSFAQDVTESCKVLAELQLSNQKYQTTFEQANIGIAHVGLQGEWLSVNSKLCEMLGYSLDEFMTLTFQEITHTEDLEADLELLNQLLAGDITHYSMEKRYLRKDGQIIWIHLSVALVRDDENKPLFFISVIQNIDQSKRYISELEQAKVVLDSTQEAILITDLDLNIIKLNSAFEIMTGYKKDDVIGKEISLLFSKDINERLLEEISNKLPSRGQWSGEVISKHQCDELFPVYMNINAVKNSRDEVMRYVVTMTDISALKNSQEEITYLANHDVLTSLPNRSLLTDRLNHAIANSKRNGQILAILFIDLDRFKIINDSSGHQVGDNVLKVIAKRLTNALRKQDTIARIGGDEFVALLEGIDSPLSAGKIAQGLIQQLSQPVEVGSQSFKIGGSVGISIYPNDGMTSDDLLRQADIAMYDAKEKGGSRFCFSSQDISSSALERATLENSIRKALKDNEFEVFYQPIIDLQTGEVDSLEALIRWNQPEMGQIMPSKFIPIAEQSDLIISISEYVIHTVIKDLLEIGDRYKGTVSINLSAKDFENEGFYRWFAGIVNNYNFPVERLKFELTEGLIVPENDDFQYKYKRFDRLGVKLVIDDFGTGYSNLLYLRKMPFNSLKVDKGFIADIGSSKSSEEIIKASIAMAKALNLLVVAEGIETEEQYIFLKENGCDYGQGYLLAIPLPIEACLEKMNKN</sequence>
<dbReference type="SMART" id="SM00091">
    <property type="entry name" value="PAS"/>
    <property type="match status" value="3"/>
</dbReference>
<dbReference type="Pfam" id="PF01739">
    <property type="entry name" value="CheR"/>
    <property type="match status" value="1"/>
</dbReference>
<dbReference type="InterPro" id="IPR000673">
    <property type="entry name" value="Sig_transdc_resp-reg_Me-estase"/>
</dbReference>
<dbReference type="InterPro" id="IPR029787">
    <property type="entry name" value="Nucleotide_cyclase"/>
</dbReference>
<dbReference type="EC" id="2.1.1.80" evidence="2"/>
<evidence type="ECO:0000313" key="15">
    <source>
        <dbReference type="Proteomes" id="UP001177341"/>
    </source>
</evidence>
<evidence type="ECO:0000259" key="12">
    <source>
        <dbReference type="PROSITE" id="PS50883"/>
    </source>
</evidence>
<evidence type="ECO:0000256" key="3">
    <source>
        <dbReference type="ARBA" id="ARBA00022603"/>
    </source>
</evidence>
<dbReference type="InterPro" id="IPR022642">
    <property type="entry name" value="CheR_C"/>
</dbReference>
<dbReference type="InterPro" id="IPR000700">
    <property type="entry name" value="PAS-assoc_C"/>
</dbReference>
<dbReference type="Pfam" id="PF00990">
    <property type="entry name" value="GGDEF"/>
    <property type="match status" value="1"/>
</dbReference>
<dbReference type="PROSITE" id="PS50113">
    <property type="entry name" value="PAC"/>
    <property type="match status" value="1"/>
</dbReference>
<dbReference type="Gene3D" id="3.20.20.450">
    <property type="entry name" value="EAL domain"/>
    <property type="match status" value="1"/>
</dbReference>
<dbReference type="InterPro" id="IPR036804">
    <property type="entry name" value="CheR_N_sf"/>
</dbReference>
<dbReference type="InterPro" id="IPR001610">
    <property type="entry name" value="PAC"/>
</dbReference>
<dbReference type="PROSITE" id="PS50122">
    <property type="entry name" value="CHEB"/>
    <property type="match status" value="1"/>
</dbReference>
<dbReference type="CDD" id="cd01949">
    <property type="entry name" value="GGDEF"/>
    <property type="match status" value="1"/>
</dbReference>
<dbReference type="InterPro" id="IPR000160">
    <property type="entry name" value="GGDEF_dom"/>
</dbReference>
<dbReference type="SMART" id="SM00267">
    <property type="entry name" value="GGDEF"/>
    <property type="match status" value="1"/>
</dbReference>
<dbReference type="PROSITE" id="PS50887">
    <property type="entry name" value="GGDEF"/>
    <property type="match status" value="1"/>
</dbReference>
<keyword evidence="6" id="KW-0378">Hydrolase</keyword>
<evidence type="ECO:0000259" key="10">
    <source>
        <dbReference type="PROSITE" id="PS50122"/>
    </source>
</evidence>
<reference evidence="14" key="1">
    <citation type="submission" date="2023-07" db="EMBL/GenBank/DDBJ databases">
        <title>Genome content predicts the carbon catabolic preferences of heterotrophic bacteria.</title>
        <authorList>
            <person name="Gralka M."/>
        </authorList>
    </citation>
    <scope>NUCLEOTIDE SEQUENCE</scope>
    <source>
        <strain evidence="14">5G01</strain>
    </source>
</reference>
<keyword evidence="6" id="KW-0145">Chemotaxis</keyword>
<dbReference type="PROSITE" id="PS50883">
    <property type="entry name" value="EAL"/>
    <property type="match status" value="1"/>
</dbReference>
<comment type="catalytic activity">
    <reaction evidence="1">
        <text>L-glutamyl-[protein] + S-adenosyl-L-methionine = [protein]-L-glutamate 5-O-methyl ester + S-adenosyl-L-homocysteine</text>
        <dbReference type="Rhea" id="RHEA:24452"/>
        <dbReference type="Rhea" id="RHEA-COMP:10208"/>
        <dbReference type="Rhea" id="RHEA-COMP:10311"/>
        <dbReference type="ChEBI" id="CHEBI:29973"/>
        <dbReference type="ChEBI" id="CHEBI:57856"/>
        <dbReference type="ChEBI" id="CHEBI:59789"/>
        <dbReference type="ChEBI" id="CHEBI:82795"/>
        <dbReference type="EC" id="2.1.1.80"/>
    </reaction>
</comment>
<dbReference type="SMART" id="SM00138">
    <property type="entry name" value="MeTrc"/>
    <property type="match status" value="1"/>
</dbReference>
<dbReference type="CDD" id="cd00130">
    <property type="entry name" value="PAS"/>
    <property type="match status" value="2"/>
</dbReference>
<evidence type="ECO:0000259" key="13">
    <source>
        <dbReference type="PROSITE" id="PS50887"/>
    </source>
</evidence>
<dbReference type="Gene3D" id="3.40.50.150">
    <property type="entry name" value="Vaccinia Virus protein VP39"/>
    <property type="match status" value="1"/>
</dbReference>
<dbReference type="PROSITE" id="PS50112">
    <property type="entry name" value="PAS"/>
    <property type="match status" value="3"/>
</dbReference>
<feature type="domain" description="PAS" evidence="8">
    <location>
        <begin position="978"/>
        <end position="1048"/>
    </location>
</feature>
<dbReference type="Pfam" id="PF03705">
    <property type="entry name" value="CheR_N"/>
    <property type="match status" value="1"/>
</dbReference>
<evidence type="ECO:0000313" key="14">
    <source>
        <dbReference type="EMBL" id="MDP2523151.1"/>
    </source>
</evidence>
<dbReference type="SMART" id="SM00052">
    <property type="entry name" value="EAL"/>
    <property type="match status" value="1"/>
</dbReference>
<dbReference type="Pfam" id="PF00563">
    <property type="entry name" value="EAL"/>
    <property type="match status" value="1"/>
</dbReference>
<dbReference type="EMBL" id="JAUYVO010000007">
    <property type="protein sequence ID" value="MDP2523151.1"/>
    <property type="molecule type" value="Genomic_DNA"/>
</dbReference>
<dbReference type="Gene3D" id="3.30.70.270">
    <property type="match status" value="1"/>
</dbReference>
<feature type="region of interest" description="Disordered" evidence="7">
    <location>
        <begin position="676"/>
        <end position="695"/>
    </location>
</feature>
<dbReference type="SUPFAM" id="SSF55785">
    <property type="entry name" value="PYP-like sensor domain (PAS domain)"/>
    <property type="match status" value="3"/>
</dbReference>
<dbReference type="PANTHER" id="PTHR44757">
    <property type="entry name" value="DIGUANYLATE CYCLASE DGCP"/>
    <property type="match status" value="1"/>
</dbReference>
<dbReference type="NCBIfam" id="TIGR00229">
    <property type="entry name" value="sensory_box"/>
    <property type="match status" value="3"/>
</dbReference>
<dbReference type="InterPro" id="IPR035965">
    <property type="entry name" value="PAS-like_dom_sf"/>
</dbReference>
<dbReference type="Pfam" id="PF13426">
    <property type="entry name" value="PAS_9"/>
    <property type="match status" value="2"/>
</dbReference>
<dbReference type="Gene3D" id="3.30.450.20">
    <property type="entry name" value="PAS domain"/>
    <property type="match status" value="3"/>
</dbReference>
<dbReference type="CDD" id="cd16434">
    <property type="entry name" value="CheB-CheR_fusion"/>
    <property type="match status" value="1"/>
</dbReference>
<dbReference type="InterPro" id="IPR029063">
    <property type="entry name" value="SAM-dependent_MTases_sf"/>
</dbReference>
<dbReference type="Gene3D" id="1.10.155.10">
    <property type="entry name" value="Chemotaxis receptor methyltransferase CheR, N-terminal domain"/>
    <property type="match status" value="1"/>
</dbReference>
<dbReference type="InterPro" id="IPR000014">
    <property type="entry name" value="PAS"/>
</dbReference>
<dbReference type="NCBIfam" id="TIGR00254">
    <property type="entry name" value="GGDEF"/>
    <property type="match status" value="1"/>
</dbReference>
<dbReference type="PRINTS" id="PR00996">
    <property type="entry name" value="CHERMTFRASE"/>
</dbReference>
<dbReference type="InterPro" id="IPR001633">
    <property type="entry name" value="EAL_dom"/>
</dbReference>
<name>A0ABT9EVR1_9GAMM</name>
<dbReference type="Pfam" id="PF01339">
    <property type="entry name" value="CheB_methylest"/>
    <property type="match status" value="1"/>
</dbReference>
<dbReference type="SUPFAM" id="SSF47757">
    <property type="entry name" value="Chemotaxis receptor methyltransferase CheR, N-terminal domain"/>
    <property type="match status" value="1"/>
</dbReference>
<keyword evidence="4" id="KW-0808">Transferase</keyword>
<dbReference type="SMART" id="SM00086">
    <property type="entry name" value="PAC"/>
    <property type="match status" value="2"/>
</dbReference>
<dbReference type="InterPro" id="IPR052155">
    <property type="entry name" value="Biofilm_reg_signaling"/>
</dbReference>
<comment type="caution">
    <text evidence="14">The sequence shown here is derived from an EMBL/GenBank/DDBJ whole genome shotgun (WGS) entry which is preliminary data.</text>
</comment>
<dbReference type="SUPFAM" id="SSF141868">
    <property type="entry name" value="EAL domain-like"/>
    <property type="match status" value="1"/>
</dbReference>
<evidence type="ECO:0000256" key="4">
    <source>
        <dbReference type="ARBA" id="ARBA00022679"/>
    </source>
</evidence>
<evidence type="ECO:0000256" key="5">
    <source>
        <dbReference type="ARBA" id="ARBA00022691"/>
    </source>
</evidence>
<dbReference type="Proteomes" id="UP001177341">
    <property type="component" value="Unassembled WGS sequence"/>
</dbReference>
<feature type="domain" description="PAS" evidence="8">
    <location>
        <begin position="855"/>
        <end position="925"/>
    </location>
</feature>
<dbReference type="Gene3D" id="3.40.50.180">
    <property type="entry name" value="Methylesterase CheB, C-terminal domain"/>
    <property type="match status" value="1"/>
</dbReference>
<feature type="domain" description="EAL" evidence="12">
    <location>
        <begin position="1277"/>
        <end position="1528"/>
    </location>
</feature>
<dbReference type="InterPro" id="IPR043128">
    <property type="entry name" value="Rev_trsase/Diguanyl_cyclase"/>
</dbReference>
<feature type="domain" description="GGDEF" evidence="13">
    <location>
        <begin position="1135"/>
        <end position="1268"/>
    </location>
</feature>
<dbReference type="SUPFAM" id="SSF53335">
    <property type="entry name" value="S-adenosyl-L-methionine-dependent methyltransferases"/>
    <property type="match status" value="1"/>
</dbReference>
<dbReference type="InterPro" id="IPR022641">
    <property type="entry name" value="CheR_N"/>
</dbReference>
<evidence type="ECO:0000259" key="11">
    <source>
        <dbReference type="PROSITE" id="PS50123"/>
    </source>
</evidence>
<keyword evidence="15" id="KW-1185">Reference proteome</keyword>
<dbReference type="SUPFAM" id="SSF52738">
    <property type="entry name" value="Methylesterase CheB, C-terminal domain"/>
    <property type="match status" value="1"/>
</dbReference>
<gene>
    <name evidence="14" type="ORF">Q8W30_11270</name>
</gene>
<keyword evidence="3" id="KW-0489">Methyltransferase</keyword>
<dbReference type="InterPro" id="IPR035909">
    <property type="entry name" value="CheB_C"/>
</dbReference>
<organism evidence="14 15">
    <name type="scientific">Neptunomonas phycophila</name>
    <dbReference type="NCBI Taxonomy" id="1572645"/>
    <lineage>
        <taxon>Bacteria</taxon>
        <taxon>Pseudomonadati</taxon>
        <taxon>Pseudomonadota</taxon>
        <taxon>Gammaproteobacteria</taxon>
        <taxon>Oceanospirillales</taxon>
        <taxon>Oceanospirillaceae</taxon>
        <taxon>Neptunomonas</taxon>
    </lineage>
</organism>
<accession>A0ABT9EVR1</accession>
<feature type="active site" evidence="6">
    <location>
        <position position="142"/>
    </location>
</feature>
<evidence type="ECO:0000256" key="6">
    <source>
        <dbReference type="PROSITE-ProRule" id="PRU00050"/>
    </source>
</evidence>
<evidence type="ECO:0000256" key="1">
    <source>
        <dbReference type="ARBA" id="ARBA00001541"/>
    </source>
</evidence>
<keyword evidence="5" id="KW-0949">S-adenosyl-L-methionine</keyword>
<dbReference type="PANTHER" id="PTHR44757:SF2">
    <property type="entry name" value="BIOFILM ARCHITECTURE MAINTENANCE PROTEIN MBAA"/>
    <property type="match status" value="1"/>
</dbReference>
<feature type="domain" description="CheR-type methyltransferase" evidence="11">
    <location>
        <begin position="216"/>
        <end position="476"/>
    </location>
</feature>
<proteinExistence type="predicted"/>
<dbReference type="CDD" id="cd01948">
    <property type="entry name" value="EAL"/>
    <property type="match status" value="1"/>
</dbReference>
<dbReference type="InterPro" id="IPR013655">
    <property type="entry name" value="PAS_fold_3"/>
</dbReference>
<dbReference type="InterPro" id="IPR035919">
    <property type="entry name" value="EAL_sf"/>
</dbReference>
<dbReference type="PROSITE" id="PS50123">
    <property type="entry name" value="CHER"/>
    <property type="match status" value="1"/>
</dbReference>
<evidence type="ECO:0000256" key="2">
    <source>
        <dbReference type="ARBA" id="ARBA00012534"/>
    </source>
</evidence>
<feature type="domain" description="PAS" evidence="8">
    <location>
        <begin position="730"/>
        <end position="776"/>
    </location>
</feature>
<feature type="active site" evidence="6">
    <location>
        <position position="48"/>
    </location>
</feature>
<dbReference type="InterPro" id="IPR000780">
    <property type="entry name" value="CheR_MeTrfase"/>
</dbReference>
<feature type="domain" description="PAC" evidence="9">
    <location>
        <begin position="929"/>
        <end position="981"/>
    </location>
</feature>
<dbReference type="SUPFAM" id="SSF55073">
    <property type="entry name" value="Nucleotide cyclase"/>
    <property type="match status" value="1"/>
</dbReference>
<feature type="compositionally biased region" description="Low complexity" evidence="7">
    <location>
        <begin position="676"/>
        <end position="689"/>
    </location>
</feature>
<feature type="domain" description="CheB-type methylesterase" evidence="10">
    <location>
        <begin position="15"/>
        <end position="195"/>
    </location>
</feature>
<dbReference type="Pfam" id="PF08447">
    <property type="entry name" value="PAS_3"/>
    <property type="match status" value="1"/>
</dbReference>
<protein>
    <recommendedName>
        <fullName evidence="2">protein-glutamate O-methyltransferase</fullName>
        <ecNumber evidence="2">2.1.1.80</ecNumber>
    </recommendedName>
</protein>
<feature type="active site" evidence="6">
    <location>
        <position position="21"/>
    </location>
</feature>
<evidence type="ECO:0000259" key="8">
    <source>
        <dbReference type="PROSITE" id="PS50112"/>
    </source>
</evidence>
<evidence type="ECO:0000256" key="7">
    <source>
        <dbReference type="SAM" id="MobiDB-lite"/>
    </source>
</evidence>